<reference evidence="1" key="1">
    <citation type="submission" date="2023-10" db="EMBL/GenBank/DDBJ databases">
        <authorList>
            <person name="Noh H."/>
        </authorList>
    </citation>
    <scope>NUCLEOTIDE SEQUENCE</scope>
    <source>
        <strain evidence="1">DUCC4014</strain>
    </source>
</reference>
<keyword evidence="2" id="KW-1185">Reference proteome</keyword>
<dbReference type="EMBL" id="CP086716">
    <property type="protein sequence ID" value="WOO80244.1"/>
    <property type="molecule type" value="Genomic_DNA"/>
</dbReference>
<dbReference type="GeneID" id="87806996"/>
<evidence type="ECO:0000313" key="1">
    <source>
        <dbReference type="EMBL" id="WOO80244.1"/>
    </source>
</evidence>
<accession>A0AAF0Y949</accession>
<proteinExistence type="predicted"/>
<dbReference type="AlphaFoldDB" id="A0AAF0Y949"/>
<dbReference type="RefSeq" id="XP_062626276.1">
    <property type="nucleotide sequence ID" value="XM_062770292.1"/>
</dbReference>
<dbReference type="Proteomes" id="UP000827549">
    <property type="component" value="Chromosome 3"/>
</dbReference>
<gene>
    <name evidence="1" type="ORF">LOC62_03G003755</name>
</gene>
<protein>
    <submittedName>
        <fullName evidence="1">Uncharacterized protein</fullName>
    </submittedName>
</protein>
<organism evidence="1 2">
    <name type="scientific">Vanrija pseudolonga</name>
    <dbReference type="NCBI Taxonomy" id="143232"/>
    <lineage>
        <taxon>Eukaryota</taxon>
        <taxon>Fungi</taxon>
        <taxon>Dikarya</taxon>
        <taxon>Basidiomycota</taxon>
        <taxon>Agaricomycotina</taxon>
        <taxon>Tremellomycetes</taxon>
        <taxon>Trichosporonales</taxon>
        <taxon>Trichosporonaceae</taxon>
        <taxon>Vanrija</taxon>
    </lineage>
</organism>
<name>A0AAF0Y949_9TREE</name>
<sequence length="171" mass="19227">MIQLSWTDIKDYVPQLSLSGTAKEFEAWNNAVRRYCYGKGALSHLDGTAREPFRNPKAAQGHWLGVAEPVNTEIEPSLFNKLAAANAAELGVTLDQYLASPDKHVTLPPDKLALWDRWATHERLARLAVATTVNFEPRYGDSQPSAHELYSRVSERYVTNHLQGQGTTMFW</sequence>
<evidence type="ECO:0000313" key="2">
    <source>
        <dbReference type="Proteomes" id="UP000827549"/>
    </source>
</evidence>